<protein>
    <submittedName>
        <fullName evidence="2">Uncharacterized protein</fullName>
    </submittedName>
</protein>
<dbReference type="AlphaFoldDB" id="A0ABC8U669"/>
<name>A0ABC8U669_9AQUA</name>
<accession>A0ABC8U669</accession>
<dbReference type="Proteomes" id="UP001642360">
    <property type="component" value="Unassembled WGS sequence"/>
</dbReference>
<gene>
    <name evidence="2" type="ORF">ILEXP_LOCUS45401</name>
</gene>
<keyword evidence="3" id="KW-1185">Reference proteome</keyword>
<reference evidence="2 3" key="1">
    <citation type="submission" date="2024-02" db="EMBL/GenBank/DDBJ databases">
        <authorList>
            <person name="Vignale AGUSTIN F."/>
            <person name="Sosa J E."/>
            <person name="Modenutti C."/>
        </authorList>
    </citation>
    <scope>NUCLEOTIDE SEQUENCE [LARGE SCALE GENOMIC DNA]</scope>
</reference>
<dbReference type="EMBL" id="CAUOFW020006647">
    <property type="protein sequence ID" value="CAK9175593.1"/>
    <property type="molecule type" value="Genomic_DNA"/>
</dbReference>
<evidence type="ECO:0000313" key="2">
    <source>
        <dbReference type="EMBL" id="CAK9175593.1"/>
    </source>
</evidence>
<organism evidence="2 3">
    <name type="scientific">Ilex paraguariensis</name>
    <name type="common">yerba mate</name>
    <dbReference type="NCBI Taxonomy" id="185542"/>
    <lineage>
        <taxon>Eukaryota</taxon>
        <taxon>Viridiplantae</taxon>
        <taxon>Streptophyta</taxon>
        <taxon>Embryophyta</taxon>
        <taxon>Tracheophyta</taxon>
        <taxon>Spermatophyta</taxon>
        <taxon>Magnoliopsida</taxon>
        <taxon>eudicotyledons</taxon>
        <taxon>Gunneridae</taxon>
        <taxon>Pentapetalae</taxon>
        <taxon>asterids</taxon>
        <taxon>campanulids</taxon>
        <taxon>Aquifoliales</taxon>
        <taxon>Aquifoliaceae</taxon>
        <taxon>Ilex</taxon>
    </lineage>
</organism>
<comment type="caution">
    <text evidence="2">The sequence shown here is derived from an EMBL/GenBank/DDBJ whole genome shotgun (WGS) entry which is preliminary data.</text>
</comment>
<proteinExistence type="predicted"/>
<evidence type="ECO:0000256" key="1">
    <source>
        <dbReference type="SAM" id="MobiDB-lite"/>
    </source>
</evidence>
<feature type="region of interest" description="Disordered" evidence="1">
    <location>
        <begin position="28"/>
        <end position="51"/>
    </location>
</feature>
<evidence type="ECO:0000313" key="3">
    <source>
        <dbReference type="Proteomes" id="UP001642360"/>
    </source>
</evidence>
<sequence length="85" mass="9219">MPSHPVELIRRGPSAVELTHGELYPVELTQRSSPGPGLSQGRSPSVELTHGDLCPMELARTSKGWQGDWGPAIRLKASKESISKM</sequence>